<evidence type="ECO:0000256" key="2">
    <source>
        <dbReference type="ARBA" id="ARBA00022491"/>
    </source>
</evidence>
<dbReference type="InterPro" id="IPR006458">
    <property type="entry name" value="Ovate_C"/>
</dbReference>
<evidence type="ECO:0000256" key="3">
    <source>
        <dbReference type="ARBA" id="ARBA00023015"/>
    </source>
</evidence>
<keyword evidence="4 6" id="KW-0804">Transcription</keyword>
<dbReference type="GO" id="GO:0045892">
    <property type="term" value="P:negative regulation of DNA-templated transcription"/>
    <property type="evidence" value="ECO:0007669"/>
    <property type="project" value="UniProtKB-UniRule"/>
</dbReference>
<proteinExistence type="predicted"/>
<comment type="caution">
    <text evidence="9">The sequence shown here is derived from an EMBL/GenBank/DDBJ whole genome shotgun (WGS) entry which is preliminary data.</text>
</comment>
<evidence type="ECO:0000256" key="4">
    <source>
        <dbReference type="ARBA" id="ARBA00023163"/>
    </source>
</evidence>
<organism evidence="9 10">
    <name type="scientific">Trapa natans</name>
    <name type="common">Water chestnut</name>
    <dbReference type="NCBI Taxonomy" id="22666"/>
    <lineage>
        <taxon>Eukaryota</taxon>
        <taxon>Viridiplantae</taxon>
        <taxon>Streptophyta</taxon>
        <taxon>Embryophyta</taxon>
        <taxon>Tracheophyta</taxon>
        <taxon>Spermatophyta</taxon>
        <taxon>Magnoliopsida</taxon>
        <taxon>eudicotyledons</taxon>
        <taxon>Gunneridae</taxon>
        <taxon>Pentapetalae</taxon>
        <taxon>rosids</taxon>
        <taxon>malvids</taxon>
        <taxon>Myrtales</taxon>
        <taxon>Lythraceae</taxon>
        <taxon>Trapa</taxon>
    </lineage>
</organism>
<evidence type="ECO:0000256" key="5">
    <source>
        <dbReference type="ARBA" id="ARBA00023242"/>
    </source>
</evidence>
<comment type="function">
    <text evidence="6">Transcriptional repressor that regulates multiple aspects of plant growth and development.</text>
</comment>
<keyword evidence="10" id="KW-1185">Reference proteome</keyword>
<dbReference type="AlphaFoldDB" id="A0AAN7KL72"/>
<reference evidence="9 10" key="1">
    <citation type="journal article" date="2023" name="Hortic Res">
        <title>Pangenome of water caltrop reveals structural variations and asymmetric subgenome divergence after allopolyploidization.</title>
        <authorList>
            <person name="Zhang X."/>
            <person name="Chen Y."/>
            <person name="Wang L."/>
            <person name="Yuan Y."/>
            <person name="Fang M."/>
            <person name="Shi L."/>
            <person name="Lu R."/>
            <person name="Comes H.P."/>
            <person name="Ma Y."/>
            <person name="Chen Y."/>
            <person name="Huang G."/>
            <person name="Zhou Y."/>
            <person name="Zheng Z."/>
            <person name="Qiu Y."/>
        </authorList>
    </citation>
    <scope>NUCLEOTIDE SEQUENCE [LARGE SCALE GENOMIC DNA]</scope>
    <source>
        <strain evidence="9">F231</strain>
    </source>
</reference>
<accession>A0AAN7KL72</accession>
<evidence type="ECO:0000313" key="9">
    <source>
        <dbReference type="EMBL" id="KAK4767249.1"/>
    </source>
</evidence>
<dbReference type="PANTHER" id="PTHR33057">
    <property type="entry name" value="TRANSCRIPTION REPRESSOR OFP7-RELATED"/>
    <property type="match status" value="1"/>
</dbReference>
<dbReference type="InterPro" id="IPR038933">
    <property type="entry name" value="Ovate"/>
</dbReference>
<comment type="subcellular location">
    <subcellularLocation>
        <location evidence="1 6">Nucleus</location>
    </subcellularLocation>
</comment>
<keyword evidence="2 6" id="KW-0678">Repressor</keyword>
<dbReference type="GO" id="GO:0005634">
    <property type="term" value="C:nucleus"/>
    <property type="evidence" value="ECO:0007669"/>
    <property type="project" value="UniProtKB-SubCell"/>
</dbReference>
<dbReference type="Proteomes" id="UP001346149">
    <property type="component" value="Unassembled WGS sequence"/>
</dbReference>
<dbReference type="Pfam" id="PF04844">
    <property type="entry name" value="Ovate"/>
    <property type="match status" value="1"/>
</dbReference>
<evidence type="ECO:0000256" key="6">
    <source>
        <dbReference type="RuleBase" id="RU367028"/>
    </source>
</evidence>
<sequence length="267" mass="29155">MPNNVLWRNFHRCLFKPKCLPPPPSPLPASEQLHCRHQPPPEEYYASAIAPASDIIKNLLNSIHTDTATASSEISITSSNHSTSLTLHTTDDPFFTSSSDDSDFAAAAAAPASMPDLASVYASHRFFFSSPGRSNSIVDSSDSVKPASATTVAGTGGFTVQKYSSDPYGDFRRSMQEMIEVRDMKDLNDDSWEYLHKLLLCYLALNPKQTHKFIVGAFADTVLLLMSQPPPQAPRAALAGKPGKPGGRREWTSGDPFRAPLVYNNPK</sequence>
<dbReference type="NCBIfam" id="TIGR01568">
    <property type="entry name" value="A_thal_3678"/>
    <property type="match status" value="1"/>
</dbReference>
<evidence type="ECO:0000259" key="8">
    <source>
        <dbReference type="PROSITE" id="PS51754"/>
    </source>
</evidence>
<evidence type="ECO:0000313" key="10">
    <source>
        <dbReference type="Proteomes" id="UP001346149"/>
    </source>
</evidence>
<evidence type="ECO:0000256" key="7">
    <source>
        <dbReference type="SAM" id="MobiDB-lite"/>
    </source>
</evidence>
<feature type="domain" description="OVATE" evidence="8">
    <location>
        <begin position="160"/>
        <end position="224"/>
    </location>
</feature>
<gene>
    <name evidence="9" type="ORF">SAY86_014999</name>
</gene>
<dbReference type="PROSITE" id="PS51754">
    <property type="entry name" value="OVATE"/>
    <property type="match status" value="1"/>
</dbReference>
<keyword evidence="5 6" id="KW-0539">Nucleus</keyword>
<protein>
    <recommendedName>
        <fullName evidence="6">Transcription repressor</fullName>
    </recommendedName>
    <alternativeName>
        <fullName evidence="6">Ovate family protein</fullName>
    </alternativeName>
</protein>
<keyword evidence="3 6" id="KW-0805">Transcription regulation</keyword>
<dbReference type="EMBL" id="JAXQNO010000022">
    <property type="protein sequence ID" value="KAK4767249.1"/>
    <property type="molecule type" value="Genomic_DNA"/>
</dbReference>
<feature type="region of interest" description="Disordered" evidence="7">
    <location>
        <begin position="231"/>
        <end position="267"/>
    </location>
</feature>
<evidence type="ECO:0000256" key="1">
    <source>
        <dbReference type="ARBA" id="ARBA00004123"/>
    </source>
</evidence>
<name>A0AAN7KL72_TRANT</name>
<dbReference type="PANTHER" id="PTHR33057:SF175">
    <property type="entry name" value="TRANSCRIPTION REPRESSOR OFP12"/>
    <property type="match status" value="1"/>
</dbReference>